<dbReference type="EMBL" id="CM042889">
    <property type="protein sequence ID" value="KAI4319344.1"/>
    <property type="molecule type" value="Genomic_DNA"/>
</dbReference>
<gene>
    <name evidence="1" type="ORF">MLD38_032950</name>
</gene>
<evidence type="ECO:0000313" key="2">
    <source>
        <dbReference type="Proteomes" id="UP001057402"/>
    </source>
</evidence>
<organism evidence="1 2">
    <name type="scientific">Melastoma candidum</name>
    <dbReference type="NCBI Taxonomy" id="119954"/>
    <lineage>
        <taxon>Eukaryota</taxon>
        <taxon>Viridiplantae</taxon>
        <taxon>Streptophyta</taxon>
        <taxon>Embryophyta</taxon>
        <taxon>Tracheophyta</taxon>
        <taxon>Spermatophyta</taxon>
        <taxon>Magnoliopsida</taxon>
        <taxon>eudicotyledons</taxon>
        <taxon>Gunneridae</taxon>
        <taxon>Pentapetalae</taxon>
        <taxon>rosids</taxon>
        <taxon>malvids</taxon>
        <taxon>Myrtales</taxon>
        <taxon>Melastomataceae</taxon>
        <taxon>Melastomatoideae</taxon>
        <taxon>Melastomateae</taxon>
        <taxon>Melastoma</taxon>
    </lineage>
</organism>
<sequence length="1103" mass="122486">MTLDLIVSPSTTSGHAVGQGYCSNVNDNDEGSENCWTWGSESDARGCLNNDEDMMSLEESLKNRAMDCDLDIDIAGNELRTDHRRVEPEPTVHLAKEPAGFKESLAPGDCKHPLDGTMSNPSANDPTLSANPTKSQTWPWMPAEQGATCRGLDSSSKDWLPGLGGRGIPLSAVLMVTPQHRRARSLDKQFPICLGKMVNLFDLSAGLTSNKLLTDRIDNPDGPTLSRSLSDMSMAPSSPSKILVDCKRTVSHTRRSSSGQKSSGTPMKALIAEEMSKDVETKHVRSNVIAKLMGLDALPQKQQPYLSAQKRQSSAPEFWDREHLLLGKELQSELLKFHDYKGCAEFREMLQQPNNPKTSREQPAQKGRRRRSKHEKKMDLVRQNFVDAKRLVTDEKLRHSREFQDALEMLSSNRELFLSFLQEPNSLFSGSPYEFQSLPREAEHITILRPSKVVDVDKLVKQPPLVVQPDILNVDDAECVHEDANENCEDCPPQPTRIVVLKPGIRKNDEMKTSILPCSQDSKFDEKLLSTEVNRGILCPVQENLASIRRDETLLSSVISNGYAGDDNSFYKSESEAIGNLSDSEVTSTPRHSWDFVNKVGSPRSLSSFSRASYSPESSVCREAKKRLSERWALMSSHHKSQESRHARTDSGTLGEMLSLMDTKESVMPERDTSGKEQQLIGSTLWSVSDSNKEEEALVESPKRLVRSKSVPVSSSYSATLLTEATDAGKLKPDEPKEAAKKVSVNSSFKGRVSSLFFFRSRKSSKEKSSKSQPKMKNQSTTVDTPGNLSDERTDNSDDATVQVNSDFLQACSSPSCNQSPLEDAELQQHRSSAIHEVGSSVMPDSKGNQDHPSPISVLDPSFEEDDNLTSESSGGQAPVLPHRFNLIDKSPPIGSIARTLSWDDSTDEASAPYLSKLPNVSPVMEERLDWLAFIQTLICEAGFDGQLSFHSFISRWYSAESPLDPSLREKFENGTTMPEGKCRQRRSERKLAFDAVNLALVRVTGCCGSSWSLIDRPYDKVQNGSEPSTLSMIADCVWAQMKEWFSDEFRCVYIDDGDINEAVGKGWIENFGLEMDCVGRDIEMKLLGELVDEAVKDQTGRL</sequence>
<dbReference type="Proteomes" id="UP001057402">
    <property type="component" value="Chromosome 10"/>
</dbReference>
<protein>
    <submittedName>
        <fullName evidence="1">Uncharacterized protein</fullName>
    </submittedName>
</protein>
<reference evidence="2" key="1">
    <citation type="journal article" date="2023" name="Front. Plant Sci.">
        <title>Chromosomal-level genome assembly of Melastoma candidum provides insights into trichome evolution.</title>
        <authorList>
            <person name="Zhong Y."/>
            <person name="Wu W."/>
            <person name="Sun C."/>
            <person name="Zou P."/>
            <person name="Liu Y."/>
            <person name="Dai S."/>
            <person name="Zhou R."/>
        </authorList>
    </citation>
    <scope>NUCLEOTIDE SEQUENCE [LARGE SCALE GENOMIC DNA]</scope>
</reference>
<keyword evidence="2" id="KW-1185">Reference proteome</keyword>
<accession>A0ACB9M7S3</accession>
<evidence type="ECO:0000313" key="1">
    <source>
        <dbReference type="EMBL" id="KAI4319344.1"/>
    </source>
</evidence>
<comment type="caution">
    <text evidence="1">The sequence shown here is derived from an EMBL/GenBank/DDBJ whole genome shotgun (WGS) entry which is preliminary data.</text>
</comment>
<proteinExistence type="predicted"/>
<name>A0ACB9M7S3_9MYRT</name>